<comment type="caution">
    <text evidence="6">The sequence shown here is derived from an EMBL/GenBank/DDBJ whole genome shotgun (WGS) entry which is preliminary data.</text>
</comment>
<evidence type="ECO:0000256" key="3">
    <source>
        <dbReference type="ARBA" id="ARBA00023004"/>
    </source>
</evidence>
<evidence type="ECO:0000256" key="1">
    <source>
        <dbReference type="ARBA" id="ARBA00022691"/>
    </source>
</evidence>
<protein>
    <recommendedName>
        <fullName evidence="5">Radical SAM core domain-containing protein</fullName>
    </recommendedName>
</protein>
<reference evidence="6 7" key="1">
    <citation type="journal article" date="2016" name="Nat. Commun.">
        <title>Thousands of microbial genomes shed light on interconnected biogeochemical processes in an aquifer system.</title>
        <authorList>
            <person name="Anantharaman K."/>
            <person name="Brown C.T."/>
            <person name="Hug L.A."/>
            <person name="Sharon I."/>
            <person name="Castelle C.J."/>
            <person name="Probst A.J."/>
            <person name="Thomas B.C."/>
            <person name="Singh A."/>
            <person name="Wilkins M.J."/>
            <person name="Karaoz U."/>
            <person name="Brodie E.L."/>
            <person name="Williams K.H."/>
            <person name="Hubbard S.S."/>
            <person name="Banfield J.F."/>
        </authorList>
    </citation>
    <scope>NUCLEOTIDE SEQUENCE [LARGE SCALE GENOMIC DNA]</scope>
</reference>
<feature type="domain" description="Radical SAM core" evidence="5">
    <location>
        <begin position="1"/>
        <end position="221"/>
    </location>
</feature>
<keyword evidence="3" id="KW-0408">Iron</keyword>
<gene>
    <name evidence="6" type="ORF">A2531_04200</name>
</gene>
<evidence type="ECO:0000313" key="7">
    <source>
        <dbReference type="Proteomes" id="UP000177579"/>
    </source>
</evidence>
<organism evidence="6 7">
    <name type="scientific">Candidatus Falkowbacteria bacterium RIFOXYD2_FULL_34_120</name>
    <dbReference type="NCBI Taxonomy" id="1798007"/>
    <lineage>
        <taxon>Bacteria</taxon>
        <taxon>Candidatus Falkowiibacteriota</taxon>
    </lineage>
</organism>
<dbReference type="SUPFAM" id="SSF102114">
    <property type="entry name" value="Radical SAM enzymes"/>
    <property type="match status" value="1"/>
</dbReference>
<evidence type="ECO:0000313" key="6">
    <source>
        <dbReference type="EMBL" id="OGF40935.1"/>
    </source>
</evidence>
<proteinExistence type="predicted"/>
<accession>A0A1F5TPQ3</accession>
<dbReference type="GO" id="GO:0051536">
    <property type="term" value="F:iron-sulfur cluster binding"/>
    <property type="evidence" value="ECO:0007669"/>
    <property type="project" value="UniProtKB-KW"/>
</dbReference>
<evidence type="ECO:0000256" key="2">
    <source>
        <dbReference type="ARBA" id="ARBA00022723"/>
    </source>
</evidence>
<keyword evidence="2" id="KW-0479">Metal-binding</keyword>
<dbReference type="PANTHER" id="PTHR11228:SF34">
    <property type="entry name" value="TUNGSTEN-CONTAINING ALDEHYDE FERREDOXIN OXIDOREDUCTASE COFACTOR MODIFYING PROTEIN"/>
    <property type="match status" value="1"/>
</dbReference>
<dbReference type="InterPro" id="IPR050377">
    <property type="entry name" value="Radical_SAM_PqqE_MftC-like"/>
</dbReference>
<dbReference type="InterPro" id="IPR058240">
    <property type="entry name" value="rSAM_sf"/>
</dbReference>
<name>A0A1F5TPQ3_9BACT</name>
<dbReference type="AlphaFoldDB" id="A0A1F5TPQ3"/>
<dbReference type="GO" id="GO:0003824">
    <property type="term" value="F:catalytic activity"/>
    <property type="evidence" value="ECO:0007669"/>
    <property type="project" value="InterPro"/>
</dbReference>
<dbReference type="CDD" id="cd01335">
    <property type="entry name" value="Radical_SAM"/>
    <property type="match status" value="1"/>
</dbReference>
<dbReference type="Gene3D" id="3.20.20.70">
    <property type="entry name" value="Aldolase class I"/>
    <property type="match status" value="1"/>
</dbReference>
<dbReference type="SFLD" id="SFLDG01067">
    <property type="entry name" value="SPASM/twitch_domain_containing"/>
    <property type="match status" value="1"/>
</dbReference>
<dbReference type="SFLD" id="SFLDS00029">
    <property type="entry name" value="Radical_SAM"/>
    <property type="match status" value="1"/>
</dbReference>
<dbReference type="GO" id="GO:0046872">
    <property type="term" value="F:metal ion binding"/>
    <property type="evidence" value="ECO:0007669"/>
    <property type="project" value="UniProtKB-KW"/>
</dbReference>
<dbReference type="EMBL" id="MFGO01000018">
    <property type="protein sequence ID" value="OGF40935.1"/>
    <property type="molecule type" value="Genomic_DNA"/>
</dbReference>
<dbReference type="Proteomes" id="UP000177579">
    <property type="component" value="Unassembled WGS sequence"/>
</dbReference>
<keyword evidence="1" id="KW-0949">S-adenosyl-L-methionine</keyword>
<dbReference type="InterPro" id="IPR013785">
    <property type="entry name" value="Aldolase_TIM"/>
</dbReference>
<dbReference type="PROSITE" id="PS51918">
    <property type="entry name" value="RADICAL_SAM"/>
    <property type="match status" value="1"/>
</dbReference>
<dbReference type="Pfam" id="PF04055">
    <property type="entry name" value="Radical_SAM"/>
    <property type="match status" value="1"/>
</dbReference>
<evidence type="ECO:0000259" key="5">
    <source>
        <dbReference type="PROSITE" id="PS51918"/>
    </source>
</evidence>
<evidence type="ECO:0000256" key="4">
    <source>
        <dbReference type="ARBA" id="ARBA00023014"/>
    </source>
</evidence>
<dbReference type="PANTHER" id="PTHR11228">
    <property type="entry name" value="RADICAL SAM DOMAIN PROTEIN"/>
    <property type="match status" value="1"/>
</dbReference>
<keyword evidence="4" id="KW-0411">Iron-sulfur</keyword>
<sequence>MTKKIKKTVIITGYDCNNMCVFCIDEDKRNLLNKTTEQIKLEMKSARERGTTYLEFIGGETFIRPDILKLINSAHKLGFKTINIATNGRMLAYKDFAKKVVDAGLTDIIFSIHGHNGDLHDKLTNCSGSFEQLIKGFDNMKKLLGLERIGSNTTIVKQNYKNIEKIGKMIFGMGIRNCEFIFVDPSCGASFNRFNENVPQISKAAPYIRKCLDIGKINKIEHWHIRYVPLCYFKDYLSQISELDEVKKFKSEHLAPDFKNFDVENSRKEIGRIKTGHCEGCKLYDQCEGIWKEYVKNYGDQELIPVK</sequence>
<dbReference type="InterPro" id="IPR007197">
    <property type="entry name" value="rSAM"/>
</dbReference>